<gene>
    <name evidence="3" type="ORF">EJ995_04140</name>
</gene>
<feature type="chain" id="PRO_5019040684" evidence="2">
    <location>
        <begin position="20"/>
        <end position="295"/>
    </location>
</feature>
<evidence type="ECO:0000256" key="1">
    <source>
        <dbReference type="SAM" id="MobiDB-lite"/>
    </source>
</evidence>
<proteinExistence type="predicted"/>
<dbReference type="NCBIfam" id="TIGR01200">
    <property type="entry name" value="GLPGLI"/>
    <property type="match status" value="1"/>
</dbReference>
<evidence type="ECO:0000256" key="2">
    <source>
        <dbReference type="SAM" id="SignalP"/>
    </source>
</evidence>
<dbReference type="EMBL" id="CP034549">
    <property type="protein sequence ID" value="AZQ43462.1"/>
    <property type="molecule type" value="Genomic_DNA"/>
</dbReference>
<keyword evidence="2" id="KW-0732">Signal</keyword>
<reference evidence="3 4" key="1">
    <citation type="submission" date="2018-12" db="EMBL/GenBank/DDBJ databases">
        <title>Complete genome of Nonlabens sp. MJ115.</title>
        <authorList>
            <person name="Choi H.S."/>
            <person name="Jung J."/>
        </authorList>
    </citation>
    <scope>NUCLEOTIDE SEQUENCE [LARGE SCALE GENOMIC DNA]</scope>
    <source>
        <strain evidence="3 4">MJ115</strain>
    </source>
</reference>
<feature type="region of interest" description="Disordered" evidence="1">
    <location>
        <begin position="168"/>
        <end position="191"/>
    </location>
</feature>
<dbReference type="OrthoDB" id="1068986at2"/>
<dbReference type="Pfam" id="PF09697">
    <property type="entry name" value="Porph_ging"/>
    <property type="match status" value="1"/>
</dbReference>
<dbReference type="InterPro" id="IPR005901">
    <property type="entry name" value="GLPGLI"/>
</dbReference>
<dbReference type="KEGG" id="noj:EJ995_04140"/>
<keyword evidence="4" id="KW-1185">Reference proteome</keyword>
<dbReference type="Proteomes" id="UP000279600">
    <property type="component" value="Chromosome"/>
</dbReference>
<feature type="compositionally biased region" description="Basic and acidic residues" evidence="1">
    <location>
        <begin position="169"/>
        <end position="191"/>
    </location>
</feature>
<dbReference type="RefSeq" id="WP_126445891.1">
    <property type="nucleotide sequence ID" value="NZ_CP034549.1"/>
</dbReference>
<name>A0A3S9MWE4_9FLAO</name>
<organism evidence="3 4">
    <name type="scientific">Nonlabens ponticola</name>
    <dbReference type="NCBI Taxonomy" id="2496866"/>
    <lineage>
        <taxon>Bacteria</taxon>
        <taxon>Pseudomonadati</taxon>
        <taxon>Bacteroidota</taxon>
        <taxon>Flavobacteriia</taxon>
        <taxon>Flavobacteriales</taxon>
        <taxon>Flavobacteriaceae</taxon>
        <taxon>Nonlabens</taxon>
    </lineage>
</organism>
<accession>A0A3S9MWE4</accession>
<dbReference type="AlphaFoldDB" id="A0A3S9MWE4"/>
<evidence type="ECO:0000313" key="4">
    <source>
        <dbReference type="Proteomes" id="UP000279600"/>
    </source>
</evidence>
<sequence length="295" mass="33636">MKKYITALAFILITASAVAQDLYGEATYFSKTAVDKSWMEGNRDITPERRKRIEENLKKMNEKSYTLAFNRSEALWKENKELAAPGQSRGWGSFMGTSMGGEKYKDMTANTFIEQRDMMGKTFLIVDDLPQLEWNITGEMKQIGNYTAIKATAVKKNDELDMSAWRRRGRDDKKKKEEEEKKEDAATDEPTKLTDMFEKVDETVVTAWFTPEIPVQHGPADYGGLPGLILEVSANKTTLLCTKITMNPDERMDIEPATKGDETTLEVYNETFQKKMEEMSQRFRGGRGGRGGRRQ</sequence>
<feature type="signal peptide" evidence="2">
    <location>
        <begin position="1"/>
        <end position="19"/>
    </location>
</feature>
<protein>
    <submittedName>
        <fullName evidence="3">GLPGLI family protein</fullName>
    </submittedName>
</protein>
<evidence type="ECO:0000313" key="3">
    <source>
        <dbReference type="EMBL" id="AZQ43462.1"/>
    </source>
</evidence>